<name>A0ABW0K2Z9_9BACL</name>
<accession>A0ABW0K2Z9</accession>
<evidence type="ECO:0000313" key="1">
    <source>
        <dbReference type="EMBL" id="MFC5447599.1"/>
    </source>
</evidence>
<keyword evidence="2" id="KW-1185">Reference proteome</keyword>
<dbReference type="Proteomes" id="UP001596044">
    <property type="component" value="Unassembled WGS sequence"/>
</dbReference>
<proteinExistence type="predicted"/>
<dbReference type="RefSeq" id="WP_270884054.1">
    <property type="nucleotide sequence ID" value="NZ_JAQFVF010000061.1"/>
</dbReference>
<reference evidence="2" key="1">
    <citation type="journal article" date="2019" name="Int. J. Syst. Evol. Microbiol.">
        <title>The Global Catalogue of Microorganisms (GCM) 10K type strain sequencing project: providing services to taxonomists for standard genome sequencing and annotation.</title>
        <authorList>
            <consortium name="The Broad Institute Genomics Platform"/>
            <consortium name="The Broad Institute Genome Sequencing Center for Infectious Disease"/>
            <person name="Wu L."/>
            <person name="Ma J."/>
        </authorList>
    </citation>
    <scope>NUCLEOTIDE SEQUENCE [LARGE SCALE GENOMIC DNA]</scope>
    <source>
        <strain evidence="2">KACC 11904</strain>
    </source>
</reference>
<organism evidence="1 2">
    <name type="scientific">Paenibacillus aestuarii</name>
    <dbReference type="NCBI Taxonomy" id="516965"/>
    <lineage>
        <taxon>Bacteria</taxon>
        <taxon>Bacillati</taxon>
        <taxon>Bacillota</taxon>
        <taxon>Bacilli</taxon>
        <taxon>Bacillales</taxon>
        <taxon>Paenibacillaceae</taxon>
        <taxon>Paenibacillus</taxon>
    </lineage>
</organism>
<protein>
    <submittedName>
        <fullName evidence="1">Uncharacterized protein</fullName>
    </submittedName>
</protein>
<comment type="caution">
    <text evidence="1">The sequence shown here is derived from an EMBL/GenBank/DDBJ whole genome shotgun (WGS) entry which is preliminary data.</text>
</comment>
<sequence length="119" mass="13202">MWVIRVKPLDKPDLYRQVGAPLLIGHTDRDESMIPEIVTKLQDRTAYESGKGVVLLLMVDGNAAVVVYDEIALVYDSETGAVKIQRIQSREDGSFTGVETLRTFQTPAQLALLRNVCLA</sequence>
<dbReference type="EMBL" id="JBHSMJ010000008">
    <property type="protein sequence ID" value="MFC5447599.1"/>
    <property type="molecule type" value="Genomic_DNA"/>
</dbReference>
<evidence type="ECO:0000313" key="2">
    <source>
        <dbReference type="Proteomes" id="UP001596044"/>
    </source>
</evidence>
<gene>
    <name evidence="1" type="ORF">ACFPOG_04975</name>
</gene>